<evidence type="ECO:0000313" key="10">
    <source>
        <dbReference type="Proteomes" id="UP000813385"/>
    </source>
</evidence>
<comment type="PTM">
    <text evidence="6">The conversion to 3-oxoalanine (also known as C-formylglycine, FGly), of a serine or cysteine residue in prokaryotes and of a cysteine residue in eukaryotes, is critical for catalytic activity.</text>
</comment>
<sequence length="609" mass="67880">MRLTTTTLTAAATAVWTAGSVAADDFQIPLSGSSGPQLEGGAKRPNIVFILTDDQDVRMNSLDHVPLIQKRLIDEGTLFKRHYCTTAVCCPSRASLWTGKLAHNTNVTDLNPPYGGFPIFVKNGHNENYLPIWLQEAGYNTFYTGKMFNAHTIWNYDSPHLKGWTGSDFLLDPNTYAYYNATFQRNTDAPVNHAWEYSTDVLATKAHGFIDDALASENPFFLAISPIAPHSNINASTLIPVKSPDDNVPVSDDDFRVSIPLAAKRHESLFKDARVPRIESFNPEHPSGADWIRRQPRLTDEQVEYNDEHYRGRLRALQAVDELVDGVVEQLEKAGVLDNTYIFYTTDNGYHISHHRLPPGKECGYEEDINVPLIVRGPGVPRGQVAELVTAHVDLAPTILSIAGAPLRADFDGAPIPLSAAELNASLLAREHSTVEYWGWAISEANYGFDGGDTKRIYNNTYKAVRVHGEGYNLYYSIWCSNEQELYDLDTDPGQLRNLLHPDEAALAARTTILGASLDRLTPRLDALLFVLKSCKGQTCSQPWRSLHPLGDVSSLAEALAPAYDDFYTHQVRVEFDRCELGHLVDAEGPQFEKDGGVYWQGTRWTEWT</sequence>
<dbReference type="InterPro" id="IPR000917">
    <property type="entry name" value="Sulfatase_N"/>
</dbReference>
<dbReference type="PIRSF" id="PIRSF000972">
    <property type="entry name" value="Arylsulf_plant"/>
    <property type="match status" value="1"/>
</dbReference>
<dbReference type="CDD" id="cd16147">
    <property type="entry name" value="G6S"/>
    <property type="match status" value="1"/>
</dbReference>
<evidence type="ECO:0000256" key="6">
    <source>
        <dbReference type="PIRSR" id="PIRSR000972-50"/>
    </source>
</evidence>
<evidence type="ECO:0000256" key="2">
    <source>
        <dbReference type="ARBA" id="ARBA00022729"/>
    </source>
</evidence>
<dbReference type="OrthoDB" id="96314at2759"/>
<feature type="domain" description="Sulfatase N-terminal" evidence="8">
    <location>
        <begin position="45"/>
        <end position="405"/>
    </location>
</feature>
<comment type="similarity">
    <text evidence="1 5">Belongs to the sulfatase family.</text>
</comment>
<feature type="chain" id="PRO_5035426844" description="Arylsulfatase" evidence="7">
    <location>
        <begin position="24"/>
        <end position="609"/>
    </location>
</feature>
<dbReference type="Pfam" id="PF00884">
    <property type="entry name" value="Sulfatase"/>
    <property type="match status" value="1"/>
</dbReference>
<keyword evidence="4" id="KW-0325">Glycoprotein</keyword>
<dbReference type="EC" id="3.1.6.1" evidence="5"/>
<dbReference type="InterPro" id="IPR017850">
    <property type="entry name" value="Alkaline_phosphatase_core_sf"/>
</dbReference>
<evidence type="ECO:0000259" key="8">
    <source>
        <dbReference type="Pfam" id="PF00884"/>
    </source>
</evidence>
<feature type="signal peptide" evidence="7">
    <location>
        <begin position="1"/>
        <end position="23"/>
    </location>
</feature>
<dbReference type="SUPFAM" id="SSF53649">
    <property type="entry name" value="Alkaline phosphatase-like"/>
    <property type="match status" value="1"/>
</dbReference>
<reference evidence="9" key="1">
    <citation type="journal article" date="2021" name="Nat. Commun.">
        <title>Genetic determinants of endophytism in the Arabidopsis root mycobiome.</title>
        <authorList>
            <person name="Mesny F."/>
            <person name="Miyauchi S."/>
            <person name="Thiergart T."/>
            <person name="Pickel B."/>
            <person name="Atanasova L."/>
            <person name="Karlsson M."/>
            <person name="Huettel B."/>
            <person name="Barry K.W."/>
            <person name="Haridas S."/>
            <person name="Chen C."/>
            <person name="Bauer D."/>
            <person name="Andreopoulos W."/>
            <person name="Pangilinan J."/>
            <person name="LaButti K."/>
            <person name="Riley R."/>
            <person name="Lipzen A."/>
            <person name="Clum A."/>
            <person name="Drula E."/>
            <person name="Henrissat B."/>
            <person name="Kohler A."/>
            <person name="Grigoriev I.V."/>
            <person name="Martin F.M."/>
            <person name="Hacquard S."/>
        </authorList>
    </citation>
    <scope>NUCLEOTIDE SEQUENCE</scope>
    <source>
        <strain evidence="9">MPI-CAGE-AT-0016</strain>
    </source>
</reference>
<dbReference type="AlphaFoldDB" id="A0A8K0TTI5"/>
<name>A0A8K0TTI5_9PEZI</name>
<evidence type="ECO:0000256" key="5">
    <source>
        <dbReference type="PIRNR" id="PIRNR000972"/>
    </source>
</evidence>
<organism evidence="9 10">
    <name type="scientific">Plectosphaerella cucumerina</name>
    <dbReference type="NCBI Taxonomy" id="40658"/>
    <lineage>
        <taxon>Eukaryota</taxon>
        <taxon>Fungi</taxon>
        <taxon>Dikarya</taxon>
        <taxon>Ascomycota</taxon>
        <taxon>Pezizomycotina</taxon>
        <taxon>Sordariomycetes</taxon>
        <taxon>Hypocreomycetidae</taxon>
        <taxon>Glomerellales</taxon>
        <taxon>Plectosphaerellaceae</taxon>
        <taxon>Plectosphaerella</taxon>
    </lineage>
</organism>
<proteinExistence type="inferred from homology"/>
<keyword evidence="2 7" id="KW-0732">Signal</keyword>
<dbReference type="EMBL" id="JAGPXD010000001">
    <property type="protein sequence ID" value="KAH7376665.1"/>
    <property type="molecule type" value="Genomic_DNA"/>
</dbReference>
<evidence type="ECO:0000313" key="9">
    <source>
        <dbReference type="EMBL" id="KAH7376665.1"/>
    </source>
</evidence>
<gene>
    <name evidence="9" type="ORF">B0T11DRAFT_251037</name>
</gene>
<dbReference type="PANTHER" id="PTHR43108:SF8">
    <property type="entry name" value="SD21168P"/>
    <property type="match status" value="1"/>
</dbReference>
<dbReference type="InterPro" id="IPR012083">
    <property type="entry name" value="Arylsulfatase"/>
</dbReference>
<keyword evidence="10" id="KW-1185">Reference proteome</keyword>
<dbReference type="GO" id="GO:0018958">
    <property type="term" value="P:phenol-containing compound metabolic process"/>
    <property type="evidence" value="ECO:0007669"/>
    <property type="project" value="InterPro"/>
</dbReference>
<dbReference type="FunFam" id="3.40.720.10:FF:000051">
    <property type="entry name" value="Arylsulfatase"/>
    <property type="match status" value="1"/>
</dbReference>
<dbReference type="GO" id="GO:0008449">
    <property type="term" value="F:N-acetylglucosamine-6-sulfatase activity"/>
    <property type="evidence" value="ECO:0007669"/>
    <property type="project" value="TreeGrafter"/>
</dbReference>
<evidence type="ECO:0000256" key="3">
    <source>
        <dbReference type="ARBA" id="ARBA00022801"/>
    </source>
</evidence>
<dbReference type="Proteomes" id="UP000813385">
    <property type="component" value="Unassembled WGS sequence"/>
</dbReference>
<protein>
    <recommendedName>
        <fullName evidence="5">Arylsulfatase</fullName>
        <shortName evidence="5">AS</shortName>
        <ecNumber evidence="5">3.1.6.1</ecNumber>
    </recommendedName>
    <alternativeName>
        <fullName evidence="5">Aryl-sulfate sulphohydrolase</fullName>
    </alternativeName>
</protein>
<comment type="caution">
    <text evidence="9">The sequence shown here is derived from an EMBL/GenBank/DDBJ whole genome shotgun (WGS) entry which is preliminary data.</text>
</comment>
<dbReference type="InterPro" id="IPR024607">
    <property type="entry name" value="Sulfatase_CS"/>
</dbReference>
<evidence type="ECO:0000256" key="7">
    <source>
        <dbReference type="SAM" id="SignalP"/>
    </source>
</evidence>
<accession>A0A8K0TTI5</accession>
<evidence type="ECO:0000256" key="1">
    <source>
        <dbReference type="ARBA" id="ARBA00008779"/>
    </source>
</evidence>
<comment type="catalytic activity">
    <reaction evidence="5">
        <text>an aryl sulfate + H2O = a phenol + sulfate + H(+)</text>
        <dbReference type="Rhea" id="RHEA:17261"/>
        <dbReference type="ChEBI" id="CHEBI:15377"/>
        <dbReference type="ChEBI" id="CHEBI:15378"/>
        <dbReference type="ChEBI" id="CHEBI:16189"/>
        <dbReference type="ChEBI" id="CHEBI:33853"/>
        <dbReference type="ChEBI" id="CHEBI:140317"/>
        <dbReference type="EC" id="3.1.6.1"/>
    </reaction>
</comment>
<dbReference type="Gene3D" id="3.40.720.10">
    <property type="entry name" value="Alkaline Phosphatase, subunit A"/>
    <property type="match status" value="1"/>
</dbReference>
<evidence type="ECO:0000256" key="4">
    <source>
        <dbReference type="ARBA" id="ARBA00023180"/>
    </source>
</evidence>
<dbReference type="GO" id="GO:0004065">
    <property type="term" value="F:arylsulfatase activity"/>
    <property type="evidence" value="ECO:0007669"/>
    <property type="project" value="UniProtKB-UniRule"/>
</dbReference>
<feature type="modified residue" description="3-oxoalanine (Cys)" evidence="6">
    <location>
        <position position="89"/>
    </location>
</feature>
<keyword evidence="3 5" id="KW-0378">Hydrolase</keyword>
<dbReference type="PANTHER" id="PTHR43108">
    <property type="entry name" value="N-ACETYLGLUCOSAMINE-6-SULFATASE FAMILY MEMBER"/>
    <property type="match status" value="1"/>
</dbReference>
<dbReference type="GO" id="GO:0005539">
    <property type="term" value="F:glycosaminoglycan binding"/>
    <property type="evidence" value="ECO:0007669"/>
    <property type="project" value="TreeGrafter"/>
</dbReference>
<dbReference type="PROSITE" id="PS00523">
    <property type="entry name" value="SULFATASE_1"/>
    <property type="match status" value="1"/>
</dbReference>